<comment type="pathway">
    <text evidence="3">Sphingolipid metabolism.</text>
</comment>
<dbReference type="PANTHER" id="PTHR13693:SF2">
    <property type="entry name" value="SERINE PALMITOYLTRANSFERASE 1"/>
    <property type="match status" value="1"/>
</dbReference>
<dbReference type="InterPro" id="IPR015424">
    <property type="entry name" value="PyrdxlP-dep_Trfase"/>
</dbReference>
<evidence type="ECO:0000256" key="6">
    <source>
        <dbReference type="ARBA" id="ARBA00022679"/>
    </source>
</evidence>
<dbReference type="GO" id="GO:0016020">
    <property type="term" value="C:membrane"/>
    <property type="evidence" value="ECO:0007669"/>
    <property type="project" value="GOC"/>
</dbReference>
<dbReference type="InterPro" id="IPR015422">
    <property type="entry name" value="PyrdxlP-dep_Trfase_small"/>
</dbReference>
<reference evidence="12" key="1">
    <citation type="submission" date="2013-12" db="EMBL/GenBank/DDBJ databases">
        <authorList>
            <person name="Genoscope - CEA"/>
        </authorList>
    </citation>
    <scope>NUCLEOTIDE SEQUENCE</scope>
    <source>
        <strain evidence="12">CBS 1993</strain>
    </source>
</reference>
<dbReference type="Gene3D" id="3.40.640.10">
    <property type="entry name" value="Type I PLP-dependent aspartate aminotransferase-like (Major domain)"/>
    <property type="match status" value="1"/>
</dbReference>
<dbReference type="RefSeq" id="XP_022462037.1">
    <property type="nucleotide sequence ID" value="XM_022605374.1"/>
</dbReference>
<evidence type="ECO:0000256" key="3">
    <source>
        <dbReference type="ARBA" id="ARBA00004991"/>
    </source>
</evidence>
<sequence length="558" mass="61770">MSDSHRVTSIAVPEFVTVIIAKVVSEFHSSITLIQRLPGGSLIIRYIRSSYKNDPIRSLFELALALLALYYFFSSRYSQSEQEMIKLSNRDVDELVDDWIPEPLVPPIGDNERWQVDSIPVTKGGISGRITLLTPQGTELKNVMNLSSRDYLSMSTNKLVAENCKAVINNSGVGACGPPNFYGTQDVHVRFQEDIAGFLGAEEGIIYGQDFATHSSVLPAFLKRGDIAVVDGGVSVALQKAVLISRCSIEWYNHNDMDHLEQVLDSLKEELSEGPITRRFIVTEGLFDNFGDSPDLAKIVELKNKYKFRLCLDETNSIGVLGPNGRGLPEQYGIPRSMIDVTIGSMALALGSSGGFCVGCTAMIQHQVLSSNAYVFSAALPPYCAKAASTVLKLLEQDPKPLTKLQSNCQYVHDLFSKTRELSKFVTVVSKPYSPALHLRISPAIREALELPESYGGPGSKIAKAVKQGKEEDYFDELYNRESYLLQKIIDSVLEHGILISRSKRILHHEILPIVPELIVSITNEFSKDELKKAFAVINKAIIGHLKDLNLDEFDSLI</sequence>
<name>W6MTJ6_9ASCO</name>
<dbReference type="GO" id="GO:0030170">
    <property type="term" value="F:pyridoxal phosphate binding"/>
    <property type="evidence" value="ECO:0007669"/>
    <property type="project" value="InterPro"/>
</dbReference>
<organism evidence="12 13">
    <name type="scientific">Kuraishia capsulata CBS 1993</name>
    <dbReference type="NCBI Taxonomy" id="1382522"/>
    <lineage>
        <taxon>Eukaryota</taxon>
        <taxon>Fungi</taxon>
        <taxon>Dikarya</taxon>
        <taxon>Ascomycota</taxon>
        <taxon>Saccharomycotina</taxon>
        <taxon>Pichiomycetes</taxon>
        <taxon>Pichiales</taxon>
        <taxon>Pichiaceae</taxon>
        <taxon>Kuraishia</taxon>
    </lineage>
</organism>
<gene>
    <name evidence="12" type="ORF">KUCA_T00006054001</name>
</gene>
<dbReference type="InterPro" id="IPR050087">
    <property type="entry name" value="AON_synthase_class-II"/>
</dbReference>
<evidence type="ECO:0000256" key="5">
    <source>
        <dbReference type="ARBA" id="ARBA00013220"/>
    </source>
</evidence>
<dbReference type="GO" id="GO:0046513">
    <property type="term" value="P:ceramide biosynthetic process"/>
    <property type="evidence" value="ECO:0007669"/>
    <property type="project" value="TreeGrafter"/>
</dbReference>
<dbReference type="InterPro" id="IPR015421">
    <property type="entry name" value="PyrdxlP-dep_Trfase_major"/>
</dbReference>
<dbReference type="InterPro" id="IPR004839">
    <property type="entry name" value="Aminotransferase_I/II_large"/>
</dbReference>
<keyword evidence="6" id="KW-0808">Transferase</keyword>
<evidence type="ECO:0000313" key="13">
    <source>
        <dbReference type="Proteomes" id="UP000019384"/>
    </source>
</evidence>
<dbReference type="AlphaFoldDB" id="W6MTJ6"/>
<evidence type="ECO:0000256" key="10">
    <source>
        <dbReference type="ARBA" id="ARBA00023315"/>
    </source>
</evidence>
<evidence type="ECO:0000256" key="2">
    <source>
        <dbReference type="ARBA" id="ARBA00004760"/>
    </source>
</evidence>
<comment type="pathway">
    <text evidence="2">Lipid metabolism; sphingolipid metabolism.</text>
</comment>
<keyword evidence="9" id="KW-0443">Lipid metabolism</keyword>
<comment type="similarity">
    <text evidence="4">Belongs to the class-II pyridoxal-phosphate-dependent aminotransferase family.</text>
</comment>
<dbReference type="GO" id="GO:0046512">
    <property type="term" value="P:sphingosine biosynthetic process"/>
    <property type="evidence" value="ECO:0007669"/>
    <property type="project" value="TreeGrafter"/>
</dbReference>
<keyword evidence="8" id="KW-0746">Sphingolipid metabolism</keyword>
<proteinExistence type="inferred from homology"/>
<dbReference type="SUPFAM" id="SSF53383">
    <property type="entry name" value="PLP-dependent transferases"/>
    <property type="match status" value="1"/>
</dbReference>
<dbReference type="HOGENOM" id="CLU_015846_0_2_1"/>
<evidence type="ECO:0000256" key="8">
    <source>
        <dbReference type="ARBA" id="ARBA00022919"/>
    </source>
</evidence>
<dbReference type="Gene3D" id="3.90.1150.10">
    <property type="entry name" value="Aspartate Aminotransferase, domain 1"/>
    <property type="match status" value="1"/>
</dbReference>
<keyword evidence="13" id="KW-1185">Reference proteome</keyword>
<dbReference type="GO" id="GO:0005783">
    <property type="term" value="C:endoplasmic reticulum"/>
    <property type="evidence" value="ECO:0007669"/>
    <property type="project" value="EnsemblFungi"/>
</dbReference>
<dbReference type="GeneID" id="34523425"/>
<dbReference type="STRING" id="1382522.W6MTJ6"/>
<dbReference type="EMBL" id="HG793131">
    <property type="protein sequence ID" value="CDK30059.1"/>
    <property type="molecule type" value="Genomic_DNA"/>
</dbReference>
<evidence type="ECO:0000259" key="11">
    <source>
        <dbReference type="Pfam" id="PF00155"/>
    </source>
</evidence>
<evidence type="ECO:0000256" key="9">
    <source>
        <dbReference type="ARBA" id="ARBA00023098"/>
    </source>
</evidence>
<dbReference type="GO" id="GO:0004758">
    <property type="term" value="F:serine C-palmitoyltransferase activity"/>
    <property type="evidence" value="ECO:0007669"/>
    <property type="project" value="EnsemblFungi"/>
</dbReference>
<reference evidence="12" key="2">
    <citation type="submission" date="2014-02" db="EMBL/GenBank/DDBJ databases">
        <title>Complete DNA sequence of /Kuraishia capsulata/ illustrates novel genomic features among budding yeasts (/Saccharomycotina/).</title>
        <authorList>
            <person name="Morales L."/>
            <person name="Noel B."/>
            <person name="Porcel B."/>
            <person name="Marcet-Houben M."/>
            <person name="Hullo M-F."/>
            <person name="Sacerdot C."/>
            <person name="Tekaia F."/>
            <person name="Leh-Louis V."/>
            <person name="Despons L."/>
            <person name="Khanna V."/>
            <person name="Aury J-M."/>
            <person name="Barbe V."/>
            <person name="Couloux A."/>
            <person name="Labadie K."/>
            <person name="Pelletier E."/>
            <person name="Souciet J-L."/>
            <person name="Boekhout T."/>
            <person name="Gabaldon T."/>
            <person name="Wincker P."/>
            <person name="Dujon B."/>
        </authorList>
    </citation>
    <scope>NUCLEOTIDE SEQUENCE</scope>
    <source>
        <strain evidence="12">CBS 1993</strain>
    </source>
</reference>
<keyword evidence="7" id="KW-0663">Pyridoxal phosphate</keyword>
<evidence type="ECO:0000313" key="12">
    <source>
        <dbReference type="EMBL" id="CDK30059.1"/>
    </source>
</evidence>
<evidence type="ECO:0000256" key="4">
    <source>
        <dbReference type="ARBA" id="ARBA00008392"/>
    </source>
</evidence>
<dbReference type="PANTHER" id="PTHR13693">
    <property type="entry name" value="CLASS II AMINOTRANSFERASE/8-AMINO-7-OXONONANOATE SYNTHASE"/>
    <property type="match status" value="1"/>
</dbReference>
<dbReference type="Pfam" id="PF00155">
    <property type="entry name" value="Aminotran_1_2"/>
    <property type="match status" value="1"/>
</dbReference>
<protein>
    <recommendedName>
        <fullName evidence="5">serine C-palmitoyltransferase</fullName>
        <ecNumber evidence="5">2.3.1.50</ecNumber>
    </recommendedName>
</protein>
<dbReference type="OrthoDB" id="3168162at2759"/>
<keyword evidence="10" id="KW-0012">Acyltransferase</keyword>
<dbReference type="GO" id="GO:0017059">
    <property type="term" value="C:serine palmitoyltransferase complex"/>
    <property type="evidence" value="ECO:0007669"/>
    <property type="project" value="EnsemblFungi"/>
</dbReference>
<evidence type="ECO:0000256" key="7">
    <source>
        <dbReference type="ARBA" id="ARBA00022898"/>
    </source>
</evidence>
<dbReference type="EC" id="2.3.1.50" evidence="5"/>
<dbReference type="Proteomes" id="UP000019384">
    <property type="component" value="Unassembled WGS sequence"/>
</dbReference>
<accession>W6MTJ6</accession>
<comment type="cofactor">
    <cofactor evidence="1">
        <name>pyridoxal 5'-phosphate</name>
        <dbReference type="ChEBI" id="CHEBI:597326"/>
    </cofactor>
</comment>
<feature type="domain" description="Aminotransferase class I/classII large" evidence="11">
    <location>
        <begin position="141"/>
        <end position="419"/>
    </location>
</feature>
<evidence type="ECO:0000256" key="1">
    <source>
        <dbReference type="ARBA" id="ARBA00001933"/>
    </source>
</evidence>